<dbReference type="Proteomes" id="UP001458880">
    <property type="component" value="Unassembled WGS sequence"/>
</dbReference>
<dbReference type="GO" id="GO:0016887">
    <property type="term" value="F:ATP hydrolysis activity"/>
    <property type="evidence" value="ECO:0007669"/>
    <property type="project" value="InterPro"/>
</dbReference>
<dbReference type="PANTHER" id="PTHR21610">
    <property type="entry name" value="VON WILLEBRAND FACTOR A DOMAIN-CONTAINING PROTEIN 8"/>
    <property type="match status" value="1"/>
</dbReference>
<proteinExistence type="predicted"/>
<evidence type="ECO:0000313" key="4">
    <source>
        <dbReference type="Proteomes" id="UP001458880"/>
    </source>
</evidence>
<evidence type="ECO:0000313" key="3">
    <source>
        <dbReference type="EMBL" id="KAK9680055.1"/>
    </source>
</evidence>
<reference evidence="3 4" key="1">
    <citation type="journal article" date="2024" name="BMC Genomics">
        <title>De novo assembly and annotation of Popillia japonica's genome with initial clues to its potential as an invasive pest.</title>
        <authorList>
            <person name="Cucini C."/>
            <person name="Boschi S."/>
            <person name="Funari R."/>
            <person name="Cardaioli E."/>
            <person name="Iannotti N."/>
            <person name="Marturano G."/>
            <person name="Paoli F."/>
            <person name="Bruttini M."/>
            <person name="Carapelli A."/>
            <person name="Frati F."/>
            <person name="Nardi F."/>
        </authorList>
    </citation>
    <scope>NUCLEOTIDE SEQUENCE [LARGE SCALE GENOMIC DNA]</scope>
    <source>
        <strain evidence="3">DMR45628</strain>
    </source>
</reference>
<dbReference type="SUPFAM" id="SSF52540">
    <property type="entry name" value="P-loop containing nucleoside triphosphate hydrolases"/>
    <property type="match status" value="2"/>
</dbReference>
<dbReference type="InterPro" id="IPR027417">
    <property type="entry name" value="P-loop_NTPase"/>
</dbReference>
<dbReference type="Gene3D" id="3.40.50.300">
    <property type="entry name" value="P-loop containing nucleotide triphosphate hydrolases"/>
    <property type="match status" value="2"/>
</dbReference>
<keyword evidence="4" id="KW-1185">Reference proteome</keyword>
<feature type="domain" description="ATPase dynein-related AAA" evidence="2">
    <location>
        <begin position="787"/>
        <end position="873"/>
    </location>
</feature>
<dbReference type="AlphaFoldDB" id="A0AAW1HTV4"/>
<feature type="compositionally biased region" description="Polar residues" evidence="1">
    <location>
        <begin position="417"/>
        <end position="426"/>
    </location>
</feature>
<accession>A0AAW1HTV4</accession>
<protein>
    <submittedName>
        <fullName evidence="3">AAA domain (Dynein-related subfamily)</fullName>
    </submittedName>
</protein>
<dbReference type="FunFam" id="3.40.50.300:FF:000587">
    <property type="entry name" value="von Willebrand factor A domain containing 8"/>
    <property type="match status" value="1"/>
</dbReference>
<name>A0AAW1HTV4_POPJA</name>
<dbReference type="Pfam" id="PF07728">
    <property type="entry name" value="AAA_5"/>
    <property type="match status" value="2"/>
</dbReference>
<evidence type="ECO:0000259" key="2">
    <source>
        <dbReference type="Pfam" id="PF07728"/>
    </source>
</evidence>
<feature type="region of interest" description="Disordered" evidence="1">
    <location>
        <begin position="391"/>
        <end position="428"/>
    </location>
</feature>
<gene>
    <name evidence="3" type="ORF">QE152_g39456</name>
</gene>
<comment type="caution">
    <text evidence="3">The sequence shown here is derived from an EMBL/GenBank/DDBJ whole genome shotgun (WGS) entry which is preliminary data.</text>
</comment>
<evidence type="ECO:0000256" key="1">
    <source>
        <dbReference type="SAM" id="MobiDB-lite"/>
    </source>
</evidence>
<organism evidence="3 4">
    <name type="scientific">Popillia japonica</name>
    <name type="common">Japanese beetle</name>
    <dbReference type="NCBI Taxonomy" id="7064"/>
    <lineage>
        <taxon>Eukaryota</taxon>
        <taxon>Metazoa</taxon>
        <taxon>Ecdysozoa</taxon>
        <taxon>Arthropoda</taxon>
        <taxon>Hexapoda</taxon>
        <taxon>Insecta</taxon>
        <taxon>Pterygota</taxon>
        <taxon>Neoptera</taxon>
        <taxon>Endopterygota</taxon>
        <taxon>Coleoptera</taxon>
        <taxon>Polyphaga</taxon>
        <taxon>Scarabaeiformia</taxon>
        <taxon>Scarabaeidae</taxon>
        <taxon>Rutelinae</taxon>
        <taxon>Popillia</taxon>
    </lineage>
</organism>
<dbReference type="InterPro" id="IPR011704">
    <property type="entry name" value="ATPase_dyneun-rel_AAA"/>
</dbReference>
<dbReference type="EMBL" id="JASPKY010000939">
    <property type="protein sequence ID" value="KAK9680055.1"/>
    <property type="molecule type" value="Genomic_DNA"/>
</dbReference>
<dbReference type="PANTHER" id="PTHR21610:SF9">
    <property type="entry name" value="VON WILLEBRAND FACTOR A DOMAIN-CONTAINING PROTEIN 8"/>
    <property type="match status" value="1"/>
</dbReference>
<sequence length="873" mass="99227">MFSSSATSRRLNVLVRILRHANGIQPNQLRAYVSDESVSIGGITKIIKQEKYPEYVPRNYYNNNLGQSTLHHLRWMMQKDLLGQDVFLIGPPGPRRRKLALQYLELTNREHEYIALSRDTTESDIKQRREIVGGAAKYFDQSAVRAATMGRVLVLEGIEKAERNVLPVLNNLLENREMHLEDGRLLIPAERYDKLLQDYSKEQLDQWKLVRVNEDFRVIALGLPVPKYRGNPLDPPLRSRFQARDVGTNTFQTFPRLLATPSSPHQKNILKSLSAQVSYHVAQRAKFTSLLRLRLIFRQHFRAIVRKGKSQASPPSRNRVACVSQSATILKRAAVAYDNRHIVEEKRIDCHRKPKIQLRTITTKLCALTIWDGNNHHVILNKGDPLGEIVNFPKTSRSRKSSGSDRSTASAPVRMNDSGSDRSTASAPVRMNDDNLQVSKLQFVVTGGKELKKTPSQLKQIRPNKDKTVTISIRPNKDKTVTISVIPKTHVKFKSLTEELVLKHKKLPTRKSNSLDIAERSPPIPTTDNGVLTPYFTYTKTTEKNNSNSLSERVLNWMNLTNTEIIDYNENYFKHEIKKRAVTAHTCSNLQAKPEIYVADRRYKLNSAPKSDISKISEEDSNEVTSIEEIVENPKFNLCRENEWLLELKNIAPNVPEIKLHDLLSTAFVLLSKESANLGLPDFPIDNLPLAAKIMERNPDLSVYNVFYRFYPYNTFLKDGVKSVEDLLTTLKVGVEPKQTITLSYIAQRLGGMFRPKPPTKQSGAYVETEAQNKLIHEMLQSFTVGDFCLVGPRGCGKSILINKMAEMMGKETELIVLYQDMTSRDLIQQRTTLDNGDTVWRYSPLIQAAMEGKIAILDGIHRIHPSTLSVLH</sequence>
<dbReference type="GO" id="GO:0005737">
    <property type="term" value="C:cytoplasm"/>
    <property type="evidence" value="ECO:0007669"/>
    <property type="project" value="TreeGrafter"/>
</dbReference>
<dbReference type="InterPro" id="IPR039891">
    <property type="entry name" value="VWA8"/>
</dbReference>
<feature type="domain" description="ATPase dynein-related AAA" evidence="2">
    <location>
        <begin position="85"/>
        <end position="241"/>
    </location>
</feature>
<dbReference type="GO" id="GO:0005524">
    <property type="term" value="F:ATP binding"/>
    <property type="evidence" value="ECO:0007669"/>
    <property type="project" value="InterPro"/>
</dbReference>
<feature type="non-terminal residue" evidence="3">
    <location>
        <position position="873"/>
    </location>
</feature>